<dbReference type="PROSITE" id="PS50293">
    <property type="entry name" value="TPR_REGION"/>
    <property type="match status" value="1"/>
</dbReference>
<dbReference type="RefSeq" id="WP_072598275.1">
    <property type="nucleotide sequence ID" value="NZ_CP018221.1"/>
</dbReference>
<dbReference type="AlphaFoldDB" id="A0A1L3ZYA4"/>
<gene>
    <name evidence="3" type="ORF">BSL82_16055</name>
</gene>
<evidence type="ECO:0000313" key="4">
    <source>
        <dbReference type="Proteomes" id="UP000182063"/>
    </source>
</evidence>
<organism evidence="3 4">
    <name type="scientific">Tardibacter chloracetimidivorans</name>
    <dbReference type="NCBI Taxonomy" id="1921510"/>
    <lineage>
        <taxon>Bacteria</taxon>
        <taxon>Pseudomonadati</taxon>
        <taxon>Pseudomonadota</taxon>
        <taxon>Alphaproteobacteria</taxon>
        <taxon>Sphingomonadales</taxon>
        <taxon>Sphingomonadaceae</taxon>
        <taxon>Tardibacter</taxon>
    </lineage>
</organism>
<dbReference type="Pfam" id="PF00515">
    <property type="entry name" value="TPR_1"/>
    <property type="match status" value="1"/>
</dbReference>
<dbReference type="Gene3D" id="3.30.70.2390">
    <property type="match status" value="1"/>
</dbReference>
<name>A0A1L3ZYA4_9SPHN</name>
<dbReference type="SUPFAM" id="SSF48452">
    <property type="entry name" value="TPR-like"/>
    <property type="match status" value="1"/>
</dbReference>
<evidence type="ECO:0000256" key="1">
    <source>
        <dbReference type="PROSITE-ProRule" id="PRU00339"/>
    </source>
</evidence>
<dbReference type="Proteomes" id="UP000182063">
    <property type="component" value="Chromosome"/>
</dbReference>
<protein>
    <recommendedName>
        <fullName evidence="2">LytR/CpsA/Psr regulator C-terminal domain-containing protein</fullName>
    </recommendedName>
</protein>
<keyword evidence="4" id="KW-1185">Reference proteome</keyword>
<dbReference type="SMART" id="SM00028">
    <property type="entry name" value="TPR"/>
    <property type="match status" value="2"/>
</dbReference>
<dbReference type="PROSITE" id="PS50005">
    <property type="entry name" value="TPR"/>
    <property type="match status" value="2"/>
</dbReference>
<dbReference type="Gene3D" id="1.25.40.10">
    <property type="entry name" value="Tetratricopeptide repeat domain"/>
    <property type="match status" value="1"/>
</dbReference>
<feature type="domain" description="LytR/CpsA/Psr regulator C-terminal" evidence="2">
    <location>
        <begin position="249"/>
        <end position="329"/>
    </location>
</feature>
<dbReference type="InterPro" id="IPR027381">
    <property type="entry name" value="LytR/CpsA/Psr_C"/>
</dbReference>
<dbReference type="PANTHER" id="PTHR12558:SF33">
    <property type="entry name" value="BLL7664 PROTEIN"/>
    <property type="match status" value="1"/>
</dbReference>
<reference evidence="4" key="1">
    <citation type="submission" date="2016-11" db="EMBL/GenBank/DDBJ databases">
        <title>Complete Genome Sequence of alachlor-degrading Sphingomonas sp. strain JJ-A5.</title>
        <authorList>
            <person name="Lee H."/>
            <person name="Ka J.-O."/>
        </authorList>
    </citation>
    <scope>NUCLEOTIDE SEQUENCE [LARGE SCALE GENOMIC DNA]</scope>
    <source>
        <strain evidence="4">JJ-A5</strain>
    </source>
</reference>
<dbReference type="PROSITE" id="PS51257">
    <property type="entry name" value="PROKAR_LIPOPROTEIN"/>
    <property type="match status" value="1"/>
</dbReference>
<dbReference type="Pfam" id="PF13399">
    <property type="entry name" value="LytR_C"/>
    <property type="match status" value="1"/>
</dbReference>
<dbReference type="KEGG" id="sphj:BSL82_16055"/>
<keyword evidence="1" id="KW-0802">TPR repeat</keyword>
<proteinExistence type="predicted"/>
<dbReference type="InterPro" id="IPR011990">
    <property type="entry name" value="TPR-like_helical_dom_sf"/>
</dbReference>
<dbReference type="InterPro" id="IPR019734">
    <property type="entry name" value="TPR_rpt"/>
</dbReference>
<dbReference type="EMBL" id="CP018221">
    <property type="protein sequence ID" value="API60614.1"/>
    <property type="molecule type" value="Genomic_DNA"/>
</dbReference>
<dbReference type="PANTHER" id="PTHR12558">
    <property type="entry name" value="CELL DIVISION CYCLE 16,23,27"/>
    <property type="match status" value="1"/>
</dbReference>
<evidence type="ECO:0000259" key="2">
    <source>
        <dbReference type="Pfam" id="PF13399"/>
    </source>
</evidence>
<dbReference type="OrthoDB" id="7190835at2"/>
<feature type="repeat" description="TPR" evidence="1">
    <location>
        <begin position="39"/>
        <end position="72"/>
    </location>
</feature>
<dbReference type="STRING" id="1921510.BSL82_16055"/>
<evidence type="ECO:0000313" key="3">
    <source>
        <dbReference type="EMBL" id="API60614.1"/>
    </source>
</evidence>
<feature type="repeat" description="TPR" evidence="1">
    <location>
        <begin position="73"/>
        <end position="106"/>
    </location>
</feature>
<accession>A0A1L3ZYA4</accession>
<sequence length="344" mass="36992">MRIQPVLLAAVTVAGCSSAQMPSNVRWSGQTPDAATADASYHYSRGKAQLAAGNASLALDGFRKALRLNPKSIDALNGLGAAYDRMGRFDLSRNYYERALGLDPDSRMTLNNFGYSLALQGKRVEAQAMLARAEQGAEDTVAGIAARNLAALTPSAGERAQARPAERATTRSSWVERLSVNTQLLVTRLAHIARRPEITSVTRPAAESASERPARYSPEYHRQRIYVDAATLAEMANDEVMLSTGTATSLVVLNGVGRRGMAARFAGFLSVNGYSNTDVGDTLPTKETELLYPVEQSAVAKAIAAQLPFEVRLTPSPKVQSITLAIGQDAARFDDHLRRVQVSA</sequence>